<dbReference type="OrthoDB" id="8759010at2"/>
<dbReference type="RefSeq" id="WP_109339076.1">
    <property type="nucleotide sequence ID" value="NZ_CP029347.1"/>
</dbReference>
<gene>
    <name evidence="2" type="ORF">HMF8227_00936</name>
</gene>
<evidence type="ECO:0000256" key="1">
    <source>
        <dbReference type="SAM" id="Phobius"/>
    </source>
</evidence>
<organism evidence="2 3">
    <name type="scientific">Saliniradius amylolyticus</name>
    <dbReference type="NCBI Taxonomy" id="2183582"/>
    <lineage>
        <taxon>Bacteria</taxon>
        <taxon>Pseudomonadati</taxon>
        <taxon>Pseudomonadota</taxon>
        <taxon>Gammaproteobacteria</taxon>
        <taxon>Alteromonadales</taxon>
        <taxon>Alteromonadaceae</taxon>
        <taxon>Saliniradius</taxon>
    </lineage>
</organism>
<evidence type="ECO:0000313" key="3">
    <source>
        <dbReference type="Proteomes" id="UP000245728"/>
    </source>
</evidence>
<dbReference type="InterPro" id="IPR018750">
    <property type="entry name" value="DUF2306_membrane"/>
</dbReference>
<keyword evidence="1" id="KW-1133">Transmembrane helix</keyword>
<dbReference type="Proteomes" id="UP000245728">
    <property type="component" value="Chromosome"/>
</dbReference>
<feature type="transmembrane region" description="Helical" evidence="1">
    <location>
        <begin position="190"/>
        <end position="211"/>
    </location>
</feature>
<protein>
    <recommendedName>
        <fullName evidence="4">DUF2306 domain-containing protein</fullName>
    </recommendedName>
</protein>
<dbReference type="Pfam" id="PF10067">
    <property type="entry name" value="DUF2306"/>
    <property type="match status" value="1"/>
</dbReference>
<feature type="transmembrane region" description="Helical" evidence="1">
    <location>
        <begin position="31"/>
        <end position="55"/>
    </location>
</feature>
<dbReference type="AlphaFoldDB" id="A0A2S2E1A7"/>
<proteinExistence type="predicted"/>
<reference evidence="2 3" key="1">
    <citation type="submission" date="2018-05" db="EMBL/GenBank/DDBJ databases">
        <title>Salinimonas sp. HMF8227 Genome sequencing and assembly.</title>
        <authorList>
            <person name="Kang H."/>
            <person name="Kang J."/>
            <person name="Cha I."/>
            <person name="Kim H."/>
            <person name="Joh K."/>
        </authorList>
    </citation>
    <scope>NUCLEOTIDE SEQUENCE [LARGE SCALE GENOMIC DNA]</scope>
    <source>
        <strain evidence="2 3">HMF8227</strain>
    </source>
</reference>
<keyword evidence="1" id="KW-0812">Transmembrane</keyword>
<evidence type="ECO:0000313" key="2">
    <source>
        <dbReference type="EMBL" id="AWL11431.1"/>
    </source>
</evidence>
<accession>A0A2S2E1A7</accession>
<dbReference type="KEGG" id="salh:HMF8227_00936"/>
<keyword evidence="3" id="KW-1185">Reference proteome</keyword>
<feature type="transmembrane region" description="Helical" evidence="1">
    <location>
        <begin position="258"/>
        <end position="283"/>
    </location>
</feature>
<evidence type="ECO:0008006" key="4">
    <source>
        <dbReference type="Google" id="ProtNLM"/>
    </source>
</evidence>
<sequence>MGVASESVVLSEKGESGYVKKKSKAGLASRLLKYSAAFWFLAIMAGQWLFFFYIIKFYGFSVINDNMEIWNRWEPLGSSPHKAGDTAGNLLFAVHAIGAGIVAFGGALQLIPQVRVKAPTLHKVNGYLYLVTVFFLAMSGFYLSWIRGSSPDTISATGTSINGFLILGFAYLTVRCAIKKDIADHRKWAIRLFLVSNAQWFLRVGVFSYFITGTVAGGSPAFGDPFFPIWTFGCFLLPLATAQLYFYACESKNSNIKIMASGVLVLLTTLMMAGITGLTPFLLKIMSGEPIVF</sequence>
<feature type="transmembrane region" description="Helical" evidence="1">
    <location>
        <begin position="124"/>
        <end position="146"/>
    </location>
</feature>
<keyword evidence="1" id="KW-0472">Membrane</keyword>
<dbReference type="EMBL" id="CP029347">
    <property type="protein sequence ID" value="AWL11431.1"/>
    <property type="molecule type" value="Genomic_DNA"/>
</dbReference>
<feature type="transmembrane region" description="Helical" evidence="1">
    <location>
        <begin position="158"/>
        <end position="178"/>
    </location>
</feature>
<feature type="transmembrane region" description="Helical" evidence="1">
    <location>
        <begin position="226"/>
        <end position="246"/>
    </location>
</feature>
<feature type="transmembrane region" description="Helical" evidence="1">
    <location>
        <begin position="90"/>
        <end position="112"/>
    </location>
</feature>
<name>A0A2S2E1A7_9ALTE</name>